<dbReference type="InterPro" id="IPR041581">
    <property type="entry name" value="Glyoxalase_6"/>
</dbReference>
<feature type="domain" description="Glyoxalase-like" evidence="1">
    <location>
        <begin position="61"/>
        <end position="167"/>
    </location>
</feature>
<proteinExistence type="predicted"/>
<dbReference type="InterPro" id="IPR029068">
    <property type="entry name" value="Glyas_Bleomycin-R_OHBP_Dase"/>
</dbReference>
<dbReference type="Gene3D" id="3.10.180.10">
    <property type="entry name" value="2,3-Dihydroxybiphenyl 1,2-Dioxygenase, domain 1"/>
    <property type="match status" value="1"/>
</dbReference>
<evidence type="ECO:0000313" key="2">
    <source>
        <dbReference type="EMBL" id="GEL24306.1"/>
    </source>
</evidence>
<evidence type="ECO:0000259" key="1">
    <source>
        <dbReference type="Pfam" id="PF18029"/>
    </source>
</evidence>
<dbReference type="PANTHER" id="PTHR35908:SF1">
    <property type="entry name" value="CONSERVED PROTEIN"/>
    <property type="match status" value="1"/>
</dbReference>
<organism evidence="2 3">
    <name type="scientific">Pseudonocardia sulfidoxydans NBRC 16205</name>
    <dbReference type="NCBI Taxonomy" id="1223511"/>
    <lineage>
        <taxon>Bacteria</taxon>
        <taxon>Bacillati</taxon>
        <taxon>Actinomycetota</taxon>
        <taxon>Actinomycetes</taxon>
        <taxon>Pseudonocardiales</taxon>
        <taxon>Pseudonocardiaceae</taxon>
        <taxon>Pseudonocardia</taxon>
    </lineage>
</organism>
<dbReference type="CDD" id="cd06587">
    <property type="entry name" value="VOC"/>
    <property type="match status" value="1"/>
</dbReference>
<gene>
    <name evidence="2" type="ORF">PSU4_32600</name>
</gene>
<dbReference type="Pfam" id="PF18029">
    <property type="entry name" value="Glyoxalase_6"/>
    <property type="match status" value="1"/>
</dbReference>
<evidence type="ECO:0000313" key="3">
    <source>
        <dbReference type="Proteomes" id="UP000321685"/>
    </source>
</evidence>
<keyword evidence="3" id="KW-1185">Reference proteome</keyword>
<dbReference type="PANTHER" id="PTHR35908">
    <property type="entry name" value="HYPOTHETICAL FUSION PROTEIN"/>
    <property type="match status" value="1"/>
</dbReference>
<sequence>MRPWRTPWAIIVPPITPRSSNRATSVPALPRRRAIESRSFRRLPGPYPGYTSGMTAYVLAVTVDAHDAPALAAFWRAALGRDAPFAWDDKEGAQYVELRGEPTLVFQPVPDDKHVKNRLHLDLAPADGTQDGEIDRLVGLGARVVDTADGFPWTVLTDPEGNEFCVLPPR</sequence>
<protein>
    <recommendedName>
        <fullName evidence="1">Glyoxalase-like domain-containing protein</fullName>
    </recommendedName>
</protein>
<dbReference type="AlphaFoldDB" id="A0A511DHN4"/>
<dbReference type="EMBL" id="BJVJ01000031">
    <property type="protein sequence ID" value="GEL24306.1"/>
    <property type="molecule type" value="Genomic_DNA"/>
</dbReference>
<comment type="caution">
    <text evidence="2">The sequence shown here is derived from an EMBL/GenBank/DDBJ whole genome shotgun (WGS) entry which is preliminary data.</text>
</comment>
<accession>A0A511DHN4</accession>
<name>A0A511DHN4_9PSEU</name>
<dbReference type="SUPFAM" id="SSF54593">
    <property type="entry name" value="Glyoxalase/Bleomycin resistance protein/Dihydroxybiphenyl dioxygenase"/>
    <property type="match status" value="1"/>
</dbReference>
<dbReference type="Proteomes" id="UP000321685">
    <property type="component" value="Unassembled WGS sequence"/>
</dbReference>
<reference evidence="2 3" key="1">
    <citation type="submission" date="2019-07" db="EMBL/GenBank/DDBJ databases">
        <title>Whole genome shotgun sequence of Pseudonocardia sulfidoxydans NBRC 16205.</title>
        <authorList>
            <person name="Hosoyama A."/>
            <person name="Uohara A."/>
            <person name="Ohji S."/>
            <person name="Ichikawa N."/>
        </authorList>
    </citation>
    <scope>NUCLEOTIDE SEQUENCE [LARGE SCALE GENOMIC DNA]</scope>
    <source>
        <strain evidence="2 3">NBRC 16205</strain>
    </source>
</reference>